<dbReference type="Gene3D" id="3.20.20.450">
    <property type="entry name" value="EAL domain"/>
    <property type="match status" value="1"/>
</dbReference>
<feature type="domain" description="PAS" evidence="3">
    <location>
        <begin position="353"/>
        <end position="399"/>
    </location>
</feature>
<dbReference type="SMART" id="SM00052">
    <property type="entry name" value="EAL"/>
    <property type="match status" value="1"/>
</dbReference>
<dbReference type="EMBL" id="QFZK01000007">
    <property type="protein sequence ID" value="RFO96502.1"/>
    <property type="molecule type" value="Genomic_DNA"/>
</dbReference>
<dbReference type="SUPFAM" id="SSF55785">
    <property type="entry name" value="PYP-like sensor domain (PAS domain)"/>
    <property type="match status" value="1"/>
</dbReference>
<dbReference type="CDD" id="cd01948">
    <property type="entry name" value="EAL"/>
    <property type="match status" value="1"/>
</dbReference>
<proteinExistence type="predicted"/>
<comment type="caution">
    <text evidence="6">The sequence shown here is derived from an EMBL/GenBank/DDBJ whole genome shotgun (WGS) entry which is preliminary data.</text>
</comment>
<protein>
    <submittedName>
        <fullName evidence="6">GGDEF domain-containing protein</fullName>
    </submittedName>
</protein>
<dbReference type="Proteomes" id="UP000260665">
    <property type="component" value="Unassembled WGS sequence"/>
</dbReference>
<evidence type="ECO:0000259" key="3">
    <source>
        <dbReference type="PROSITE" id="PS50112"/>
    </source>
</evidence>
<keyword evidence="2" id="KW-0812">Transmembrane</keyword>
<evidence type="ECO:0000313" key="6">
    <source>
        <dbReference type="EMBL" id="RFO96502.1"/>
    </source>
</evidence>
<dbReference type="PANTHER" id="PTHR44757">
    <property type="entry name" value="DIGUANYLATE CYCLASE DGCP"/>
    <property type="match status" value="1"/>
</dbReference>
<reference evidence="6 7" key="1">
    <citation type="submission" date="2018-05" db="EMBL/GenBank/DDBJ databases">
        <title>Rhodoferax soyangensis sp.nov., isolated from an oligotrophic freshwater lake.</title>
        <authorList>
            <person name="Park M."/>
        </authorList>
    </citation>
    <scope>NUCLEOTIDE SEQUENCE [LARGE SCALE GENOMIC DNA]</scope>
    <source>
        <strain evidence="6 7">IMCC26218</strain>
    </source>
</reference>
<dbReference type="InterPro" id="IPR043128">
    <property type="entry name" value="Rev_trsase/Diguanyl_cyclase"/>
</dbReference>
<evidence type="ECO:0000259" key="4">
    <source>
        <dbReference type="PROSITE" id="PS50883"/>
    </source>
</evidence>
<comment type="catalytic activity">
    <reaction evidence="1">
        <text>3',3'-c-di-GMP + H2O = 5'-phosphoguanylyl(3'-&gt;5')guanosine + H(+)</text>
        <dbReference type="Rhea" id="RHEA:24902"/>
        <dbReference type="ChEBI" id="CHEBI:15377"/>
        <dbReference type="ChEBI" id="CHEBI:15378"/>
        <dbReference type="ChEBI" id="CHEBI:58754"/>
        <dbReference type="ChEBI" id="CHEBI:58805"/>
        <dbReference type="EC" id="3.1.4.52"/>
    </reaction>
    <physiologicalReaction direction="left-to-right" evidence="1">
        <dbReference type="Rhea" id="RHEA:24903"/>
    </physiologicalReaction>
</comment>
<gene>
    <name evidence="6" type="ORF">DIC66_12730</name>
</gene>
<name>A0A3E1RBR9_9BURK</name>
<dbReference type="InterPro" id="IPR000160">
    <property type="entry name" value="GGDEF_dom"/>
</dbReference>
<keyword evidence="7" id="KW-1185">Reference proteome</keyword>
<dbReference type="NCBIfam" id="TIGR00229">
    <property type="entry name" value="sensory_box"/>
    <property type="match status" value="1"/>
</dbReference>
<dbReference type="Pfam" id="PF00990">
    <property type="entry name" value="GGDEF"/>
    <property type="match status" value="1"/>
</dbReference>
<feature type="domain" description="EAL" evidence="4">
    <location>
        <begin position="666"/>
        <end position="920"/>
    </location>
</feature>
<dbReference type="FunFam" id="3.30.70.270:FF:000001">
    <property type="entry name" value="Diguanylate cyclase domain protein"/>
    <property type="match status" value="1"/>
</dbReference>
<dbReference type="FunFam" id="3.20.20.450:FF:000001">
    <property type="entry name" value="Cyclic di-GMP phosphodiesterase yahA"/>
    <property type="match status" value="1"/>
</dbReference>
<dbReference type="PROSITE" id="PS50887">
    <property type="entry name" value="GGDEF"/>
    <property type="match status" value="1"/>
</dbReference>
<dbReference type="GO" id="GO:0071111">
    <property type="term" value="F:cyclic-guanylate-specific phosphodiesterase activity"/>
    <property type="evidence" value="ECO:0007669"/>
    <property type="project" value="UniProtKB-EC"/>
</dbReference>
<dbReference type="CDD" id="cd12915">
    <property type="entry name" value="PDC2_DGC_like"/>
    <property type="match status" value="1"/>
</dbReference>
<feature type="domain" description="GGDEF" evidence="5">
    <location>
        <begin position="511"/>
        <end position="657"/>
    </location>
</feature>
<dbReference type="SUPFAM" id="SSF141868">
    <property type="entry name" value="EAL domain-like"/>
    <property type="match status" value="1"/>
</dbReference>
<feature type="transmembrane region" description="Helical" evidence="2">
    <location>
        <begin position="328"/>
        <end position="350"/>
    </location>
</feature>
<dbReference type="NCBIfam" id="TIGR00254">
    <property type="entry name" value="GGDEF"/>
    <property type="match status" value="1"/>
</dbReference>
<dbReference type="CDD" id="cd01949">
    <property type="entry name" value="GGDEF"/>
    <property type="match status" value="1"/>
</dbReference>
<dbReference type="Pfam" id="PF13426">
    <property type="entry name" value="PAS_9"/>
    <property type="match status" value="1"/>
</dbReference>
<dbReference type="SMART" id="SM00091">
    <property type="entry name" value="PAS"/>
    <property type="match status" value="1"/>
</dbReference>
<dbReference type="InterPro" id="IPR001633">
    <property type="entry name" value="EAL_dom"/>
</dbReference>
<dbReference type="PROSITE" id="PS50112">
    <property type="entry name" value="PAS"/>
    <property type="match status" value="1"/>
</dbReference>
<dbReference type="Gene3D" id="3.30.70.270">
    <property type="match status" value="1"/>
</dbReference>
<dbReference type="SUPFAM" id="SSF55073">
    <property type="entry name" value="Nucleotide cyclase"/>
    <property type="match status" value="1"/>
</dbReference>
<accession>A0A3E1RBR9</accession>
<dbReference type="Pfam" id="PF00563">
    <property type="entry name" value="EAL"/>
    <property type="match status" value="1"/>
</dbReference>
<keyword evidence="2" id="KW-1133">Transmembrane helix</keyword>
<dbReference type="InterPro" id="IPR000014">
    <property type="entry name" value="PAS"/>
</dbReference>
<dbReference type="GO" id="GO:0071732">
    <property type="term" value="P:cellular response to nitric oxide"/>
    <property type="evidence" value="ECO:0007669"/>
    <property type="project" value="UniProtKB-ARBA"/>
</dbReference>
<dbReference type="InterPro" id="IPR035919">
    <property type="entry name" value="EAL_sf"/>
</dbReference>
<dbReference type="InterPro" id="IPR029787">
    <property type="entry name" value="Nucleotide_cyclase"/>
</dbReference>
<feature type="transmembrane region" description="Helical" evidence="2">
    <location>
        <begin position="42"/>
        <end position="63"/>
    </location>
</feature>
<evidence type="ECO:0000313" key="7">
    <source>
        <dbReference type="Proteomes" id="UP000260665"/>
    </source>
</evidence>
<dbReference type="AlphaFoldDB" id="A0A3E1RBR9"/>
<evidence type="ECO:0000259" key="5">
    <source>
        <dbReference type="PROSITE" id="PS50887"/>
    </source>
</evidence>
<evidence type="ECO:0000256" key="1">
    <source>
        <dbReference type="ARBA" id="ARBA00051114"/>
    </source>
</evidence>
<dbReference type="PANTHER" id="PTHR44757:SF2">
    <property type="entry name" value="BIOFILM ARCHITECTURE MAINTENANCE PROTEIN MBAA"/>
    <property type="match status" value="1"/>
</dbReference>
<dbReference type="PROSITE" id="PS50883">
    <property type="entry name" value="EAL"/>
    <property type="match status" value="1"/>
</dbReference>
<evidence type="ECO:0000256" key="2">
    <source>
        <dbReference type="SAM" id="Phobius"/>
    </source>
</evidence>
<sequence>MQEWPHRKRNAWGAPNIGIYNHQGAGPQAIDRPMSRTRSIRTLLIAVLLGVNLLAVVASAYWLNQSQQQYTQRAESNTRNIASAVERNVSSSVGKIDFALTHLVDDIELQLARGHGLDASGAHDIFENFHGRLPEIEGLRLANERGQVVLGNGVDSSKPVSIADRDYFVALRQSDGHPLWITKPVWGRLVQHDIIIFARRFNRPDGAFAGVVFATVSLDYFQQLLARFDLGPGATVILRDQDLGLIARNPPLTDQPVGQVGNRLVSPEFQAVFASGVDAGSFYTPLSPERQEGVFAFQRVSNAPMLINVGLGSSDYLAGWREERNKTYAGAAAFIVVTLALGLLLWRMLAITTQEALRNRVYLRNASDGIQITDTSGRLVEANDSLCAMLGYTRQELLGLDQRLWLACWPERTARNAILLQTSLDSEPRSIETTLLGKAGQRVDVEVRCSHFYLSGKLHLHASIRDIGERRANAEKIERLAFYDPLTNLPNRRLMLERLNRALVGCGRHQHHCALMLIDLDNFKVLNDTLGHGVGDQLLVEVATRLQSCIRLGDTAARMGGDEFVVILEELDESALAASQAEGVAEKIRLLLRQPYRLNLAAGTQTGGLREYKCTSSIGLTLFNDQSVSTDELFRRSDTAMYQAKAAGRNTVRFFDPAMQAAVDARAALEDDLRHAVANNQLMLYYQPQVDAHDRILGAEVLLRWRHPQRGMVMPGEFIPLSEDTGLILPIGAWVLETACAQLKAWAAREDCQHLTISVNVSARQFRQSDFVEQVLSIVLATGANPHRLKLELTESLMVNNLEETVNKMEALNDQGIAFSLDDFGTGYSSLSYLQRLPLKQLKIDQSFVRDLLVDSKDAAIAQTVINLAQNLGLAVIAEGVETQAQRDFLERLGCQAYQGYFFGRPGPLQDFEKLLFAEAL</sequence>
<dbReference type="InterPro" id="IPR035965">
    <property type="entry name" value="PAS-like_dom_sf"/>
</dbReference>
<dbReference type="CDD" id="cd12914">
    <property type="entry name" value="PDC1_DGC_like"/>
    <property type="match status" value="1"/>
</dbReference>
<dbReference type="CDD" id="cd00130">
    <property type="entry name" value="PAS"/>
    <property type="match status" value="1"/>
</dbReference>
<dbReference type="SMART" id="SM00267">
    <property type="entry name" value="GGDEF"/>
    <property type="match status" value="1"/>
</dbReference>
<dbReference type="InterPro" id="IPR052155">
    <property type="entry name" value="Biofilm_reg_signaling"/>
</dbReference>
<dbReference type="Gene3D" id="3.30.450.20">
    <property type="entry name" value="PAS domain"/>
    <property type="match status" value="3"/>
</dbReference>
<keyword evidence="2" id="KW-0472">Membrane</keyword>
<organism evidence="6 7">
    <name type="scientific">Rhodoferax lacus</name>
    <dbReference type="NCBI Taxonomy" id="2184758"/>
    <lineage>
        <taxon>Bacteria</taxon>
        <taxon>Pseudomonadati</taxon>
        <taxon>Pseudomonadota</taxon>
        <taxon>Betaproteobacteria</taxon>
        <taxon>Burkholderiales</taxon>
        <taxon>Comamonadaceae</taxon>
        <taxon>Rhodoferax</taxon>
    </lineage>
</organism>